<feature type="transmembrane region" description="Helical" evidence="1">
    <location>
        <begin position="126"/>
        <end position="150"/>
    </location>
</feature>
<protein>
    <submittedName>
        <fullName evidence="2">Uncharacterized protein</fullName>
    </submittedName>
</protein>
<feature type="transmembrane region" description="Helical" evidence="1">
    <location>
        <begin position="15"/>
        <end position="37"/>
    </location>
</feature>
<evidence type="ECO:0000313" key="3">
    <source>
        <dbReference type="Proteomes" id="UP000799771"/>
    </source>
</evidence>
<feature type="transmembrane region" description="Helical" evidence="1">
    <location>
        <begin position="246"/>
        <end position="263"/>
    </location>
</feature>
<keyword evidence="3" id="KW-1185">Reference proteome</keyword>
<gene>
    <name evidence="2" type="ORF">P153DRAFT_302912</name>
</gene>
<sequence length="374" mass="41596">MATHQPSPTSAQRPYNAAITGLFILCSVGGLLFMRIATVLNDVPRGFFDLVAASHLPNGVAIKKHFTGIGPLDNGLSFLVTAFITGSAKLHEPFYWNQVHFIIQFMATIVVMNVEACRERHRGRWWTYTAIIAFVYQNIGGAIIIPWWWVALHRASADASYFSSGRTVDLAYARIMLPSAVALFLIPTIATLVPWSDMDVYQNVLAFWQVTPLGVNVPLWIASFFASTPSTTKNRDIGSLKFLYEGIFMICTITHWFAIYGILTSTDPTVTLSSVFVPNTATWTTGVSWGLLWIFQWDWVFIATSQLLACWIAYLDVTRALHQKVDGAGMLKHAIRLLVLVLISGPGGALASVWGSREEKMMEIEEKAEVAKSR</sequence>
<feature type="transmembrane region" description="Helical" evidence="1">
    <location>
        <begin position="170"/>
        <end position="193"/>
    </location>
</feature>
<keyword evidence="1" id="KW-0812">Transmembrane</keyword>
<reference evidence="2" key="1">
    <citation type="journal article" date="2020" name="Stud. Mycol.">
        <title>101 Dothideomycetes genomes: a test case for predicting lifestyles and emergence of pathogens.</title>
        <authorList>
            <person name="Haridas S."/>
            <person name="Albert R."/>
            <person name="Binder M."/>
            <person name="Bloem J."/>
            <person name="Labutti K."/>
            <person name="Salamov A."/>
            <person name="Andreopoulos B."/>
            <person name="Baker S."/>
            <person name="Barry K."/>
            <person name="Bills G."/>
            <person name="Bluhm B."/>
            <person name="Cannon C."/>
            <person name="Castanera R."/>
            <person name="Culley D."/>
            <person name="Daum C."/>
            <person name="Ezra D."/>
            <person name="Gonzalez J."/>
            <person name="Henrissat B."/>
            <person name="Kuo A."/>
            <person name="Liang C."/>
            <person name="Lipzen A."/>
            <person name="Lutzoni F."/>
            <person name="Magnuson J."/>
            <person name="Mondo S."/>
            <person name="Nolan M."/>
            <person name="Ohm R."/>
            <person name="Pangilinan J."/>
            <person name="Park H.-J."/>
            <person name="Ramirez L."/>
            <person name="Alfaro M."/>
            <person name="Sun H."/>
            <person name="Tritt A."/>
            <person name="Yoshinaga Y."/>
            <person name="Zwiers L.-H."/>
            <person name="Turgeon B."/>
            <person name="Goodwin S."/>
            <person name="Spatafora J."/>
            <person name="Crous P."/>
            <person name="Grigoriev I."/>
        </authorList>
    </citation>
    <scope>NUCLEOTIDE SEQUENCE</scope>
    <source>
        <strain evidence="2">CBS 119687</strain>
    </source>
</reference>
<dbReference type="EMBL" id="ML977520">
    <property type="protein sequence ID" value="KAF2124262.1"/>
    <property type="molecule type" value="Genomic_DNA"/>
</dbReference>
<dbReference type="OrthoDB" id="10029326at2759"/>
<proteinExistence type="predicted"/>
<accession>A0A6A5ZWX9</accession>
<feature type="transmembrane region" description="Helical" evidence="1">
    <location>
        <begin position="95"/>
        <end position="114"/>
    </location>
</feature>
<keyword evidence="1" id="KW-0472">Membrane</keyword>
<feature type="transmembrane region" description="Helical" evidence="1">
    <location>
        <begin position="334"/>
        <end position="354"/>
    </location>
</feature>
<dbReference type="AlphaFoldDB" id="A0A6A5ZWX9"/>
<evidence type="ECO:0000313" key="2">
    <source>
        <dbReference type="EMBL" id="KAF2124262.1"/>
    </source>
</evidence>
<dbReference type="Proteomes" id="UP000799771">
    <property type="component" value="Unassembled WGS sequence"/>
</dbReference>
<evidence type="ECO:0000256" key="1">
    <source>
        <dbReference type="SAM" id="Phobius"/>
    </source>
</evidence>
<keyword evidence="1" id="KW-1133">Transmembrane helix</keyword>
<dbReference type="GeneID" id="54404909"/>
<dbReference type="RefSeq" id="XP_033518655.1">
    <property type="nucleotide sequence ID" value="XM_033664477.1"/>
</dbReference>
<name>A0A6A5ZWX9_9PLEO</name>
<organism evidence="2 3">
    <name type="scientific">Dothidotthia symphoricarpi CBS 119687</name>
    <dbReference type="NCBI Taxonomy" id="1392245"/>
    <lineage>
        <taxon>Eukaryota</taxon>
        <taxon>Fungi</taxon>
        <taxon>Dikarya</taxon>
        <taxon>Ascomycota</taxon>
        <taxon>Pezizomycotina</taxon>
        <taxon>Dothideomycetes</taxon>
        <taxon>Pleosporomycetidae</taxon>
        <taxon>Pleosporales</taxon>
        <taxon>Dothidotthiaceae</taxon>
        <taxon>Dothidotthia</taxon>
    </lineage>
</organism>
<feature type="transmembrane region" description="Helical" evidence="1">
    <location>
        <begin position="275"/>
        <end position="295"/>
    </location>
</feature>
<feature type="transmembrane region" description="Helical" evidence="1">
    <location>
        <begin position="205"/>
        <end position="226"/>
    </location>
</feature>